<evidence type="ECO:0000313" key="2">
    <source>
        <dbReference type="Proteomes" id="UP000078546"/>
    </source>
</evidence>
<dbReference type="EMBL" id="FLQV01000503">
    <property type="protein sequence ID" value="SBS94087.1"/>
    <property type="molecule type" value="Genomic_DNA"/>
</dbReference>
<dbReference type="AlphaFoldDB" id="A0A1A8WRY2"/>
<evidence type="ECO:0000313" key="1">
    <source>
        <dbReference type="EMBL" id="SBS94087.1"/>
    </source>
</evidence>
<gene>
    <name evidence="1" type="ORF">POVCU1_027440</name>
</gene>
<organism evidence="1 2">
    <name type="scientific">Plasmodium ovale curtisi</name>
    <dbReference type="NCBI Taxonomy" id="864141"/>
    <lineage>
        <taxon>Eukaryota</taxon>
        <taxon>Sar</taxon>
        <taxon>Alveolata</taxon>
        <taxon>Apicomplexa</taxon>
        <taxon>Aconoidasida</taxon>
        <taxon>Haemosporida</taxon>
        <taxon>Plasmodiidae</taxon>
        <taxon>Plasmodium</taxon>
        <taxon>Plasmodium (Plasmodium)</taxon>
    </lineage>
</organism>
<name>A0A1A8WRY2_PLAOA</name>
<proteinExistence type="predicted"/>
<reference evidence="2" key="1">
    <citation type="submission" date="2016-05" db="EMBL/GenBank/DDBJ databases">
        <authorList>
            <person name="Naeem Raeece"/>
        </authorList>
    </citation>
    <scope>NUCLEOTIDE SEQUENCE [LARGE SCALE GENOMIC DNA]</scope>
</reference>
<sequence length="92" mass="10675">MMEKGRKDSYNAESIPCVCVCAYANTPREKKTLALCTWQCEIAWIGVTSERCNCCSRDQLLFRSAGYMFVHKKPMQQRTCLKKNKQKWCTVP</sequence>
<protein>
    <submittedName>
        <fullName evidence="1">Uncharacterized protein</fullName>
    </submittedName>
</protein>
<dbReference type="Proteomes" id="UP000078546">
    <property type="component" value="Unassembled WGS sequence"/>
</dbReference>
<accession>A0A1A8WRY2</accession>